<dbReference type="Pfam" id="PF00651">
    <property type="entry name" value="BTB"/>
    <property type="match status" value="1"/>
</dbReference>
<reference evidence="3" key="1">
    <citation type="submission" date="2021-06" db="EMBL/GenBank/DDBJ databases">
        <authorList>
            <person name="Kallberg Y."/>
            <person name="Tangrot J."/>
            <person name="Rosling A."/>
        </authorList>
    </citation>
    <scope>NUCLEOTIDE SEQUENCE</scope>
    <source>
        <strain evidence="3">IA702</strain>
    </source>
</reference>
<dbReference type="EMBL" id="CAJVPJ010001064">
    <property type="protein sequence ID" value="CAG8573575.1"/>
    <property type="molecule type" value="Genomic_DNA"/>
</dbReference>
<evidence type="ECO:0000259" key="2">
    <source>
        <dbReference type="PROSITE" id="PS51886"/>
    </source>
</evidence>
<evidence type="ECO:0000259" key="1">
    <source>
        <dbReference type="PROSITE" id="PS50097"/>
    </source>
</evidence>
<dbReference type="AlphaFoldDB" id="A0A9N9BM06"/>
<feature type="domain" description="BTB" evidence="1">
    <location>
        <begin position="29"/>
        <end position="109"/>
    </location>
</feature>
<dbReference type="Pfam" id="PF07534">
    <property type="entry name" value="TLD"/>
    <property type="match status" value="1"/>
</dbReference>
<dbReference type="PANTHER" id="PTHR24410">
    <property type="entry name" value="HL07962P-RELATED"/>
    <property type="match status" value="1"/>
</dbReference>
<gene>
    <name evidence="3" type="ORF">POCULU_LOCUS6119</name>
</gene>
<keyword evidence="4" id="KW-1185">Reference proteome</keyword>
<dbReference type="PROSITE" id="PS50097">
    <property type="entry name" value="BTB"/>
    <property type="match status" value="1"/>
</dbReference>
<dbReference type="InterPro" id="IPR011333">
    <property type="entry name" value="SKP1/BTB/POZ_sf"/>
</dbReference>
<feature type="domain" description="TLDc" evidence="2">
    <location>
        <begin position="306"/>
        <end position="489"/>
    </location>
</feature>
<dbReference type="Proteomes" id="UP000789572">
    <property type="component" value="Unassembled WGS sequence"/>
</dbReference>
<dbReference type="SMART" id="SM00584">
    <property type="entry name" value="TLDc"/>
    <property type="match status" value="1"/>
</dbReference>
<accession>A0A9N9BM06</accession>
<sequence>MPAVLSTLMDYKSLLLDDIKNLLRPDSNFDVSISAGRDLARQTFRAHKFILSLRSPFFRKQLVEREMEENEGIAEYTGDPCTFNFEDISPPVFDVVLQYIYTGILQIQNLTDRMGVFLELVSITHTLELDHPCKYAQAYTQRKYETELKAEFVRVKNFCQKHRNLSILQKFVDRTILGNNPDVVFDAVDLNKLDRPTLEKIVRRPDLLTPEIKIWDKVLEWAKAQSPSLPKNAEDFSNDDFIELGKRLEPFLPYIYIRQVQPKDFFHSVQPYQESLPKDYYNKNLKFFLDTESRDVQQHRLGFDSKLLNRTRCAAIVNWIDSESFNNDPSSTRYALKLIYRASNDGFNDTDFHRLCDNKGPTVVVIRVKETGEILGGYNPLSWDKTNQYKATDKSFLFNLITIEETEAYRGIPEKRSKLQRFKVIQSDKAIYCGANYGPTFGKGHDLVVFGPGLMARPSHCKKSSYEAQLREGPNTNFVPEEIEVFRVVELNNADWPSVE</sequence>
<evidence type="ECO:0000313" key="3">
    <source>
        <dbReference type="EMBL" id="CAG8573575.1"/>
    </source>
</evidence>
<comment type="caution">
    <text evidence="3">The sequence shown here is derived from an EMBL/GenBank/DDBJ whole genome shotgun (WGS) entry which is preliminary data.</text>
</comment>
<protein>
    <submittedName>
        <fullName evidence="3">4293_t:CDS:1</fullName>
    </submittedName>
</protein>
<evidence type="ECO:0000313" key="4">
    <source>
        <dbReference type="Proteomes" id="UP000789572"/>
    </source>
</evidence>
<proteinExistence type="predicted"/>
<name>A0A9N9BM06_9GLOM</name>
<dbReference type="PANTHER" id="PTHR24410:SF23">
    <property type="entry name" value="BTB DOMAIN-CONTAINING PROTEIN-RELATED"/>
    <property type="match status" value="1"/>
</dbReference>
<dbReference type="SMART" id="SM00225">
    <property type="entry name" value="BTB"/>
    <property type="match status" value="1"/>
</dbReference>
<dbReference type="InterPro" id="IPR006571">
    <property type="entry name" value="TLDc_dom"/>
</dbReference>
<dbReference type="Gene3D" id="3.30.710.10">
    <property type="entry name" value="Potassium Channel Kv1.1, Chain A"/>
    <property type="match status" value="1"/>
</dbReference>
<dbReference type="InterPro" id="IPR051481">
    <property type="entry name" value="BTB-POZ/Galectin-3-binding"/>
</dbReference>
<organism evidence="3 4">
    <name type="scientific">Paraglomus occultum</name>
    <dbReference type="NCBI Taxonomy" id="144539"/>
    <lineage>
        <taxon>Eukaryota</taxon>
        <taxon>Fungi</taxon>
        <taxon>Fungi incertae sedis</taxon>
        <taxon>Mucoromycota</taxon>
        <taxon>Glomeromycotina</taxon>
        <taxon>Glomeromycetes</taxon>
        <taxon>Paraglomerales</taxon>
        <taxon>Paraglomeraceae</taxon>
        <taxon>Paraglomus</taxon>
    </lineage>
</organism>
<dbReference type="CDD" id="cd18186">
    <property type="entry name" value="BTB_POZ_ZBTB_KLHL-like"/>
    <property type="match status" value="1"/>
</dbReference>
<dbReference type="PROSITE" id="PS51886">
    <property type="entry name" value="TLDC"/>
    <property type="match status" value="1"/>
</dbReference>
<dbReference type="OrthoDB" id="298084at2759"/>
<dbReference type="SUPFAM" id="SSF54695">
    <property type="entry name" value="POZ domain"/>
    <property type="match status" value="1"/>
</dbReference>
<dbReference type="InterPro" id="IPR000210">
    <property type="entry name" value="BTB/POZ_dom"/>
</dbReference>